<keyword evidence="2" id="KW-1185">Reference proteome</keyword>
<dbReference type="EMBL" id="OZ034818">
    <property type="protein sequence ID" value="CAL1386759.1"/>
    <property type="molecule type" value="Genomic_DNA"/>
</dbReference>
<dbReference type="Proteomes" id="UP001497516">
    <property type="component" value="Chromosome 5"/>
</dbReference>
<organism evidence="1 2">
    <name type="scientific">Linum trigynum</name>
    <dbReference type="NCBI Taxonomy" id="586398"/>
    <lineage>
        <taxon>Eukaryota</taxon>
        <taxon>Viridiplantae</taxon>
        <taxon>Streptophyta</taxon>
        <taxon>Embryophyta</taxon>
        <taxon>Tracheophyta</taxon>
        <taxon>Spermatophyta</taxon>
        <taxon>Magnoliopsida</taxon>
        <taxon>eudicotyledons</taxon>
        <taxon>Gunneridae</taxon>
        <taxon>Pentapetalae</taxon>
        <taxon>rosids</taxon>
        <taxon>fabids</taxon>
        <taxon>Malpighiales</taxon>
        <taxon>Linaceae</taxon>
        <taxon>Linum</taxon>
    </lineage>
</organism>
<dbReference type="AlphaFoldDB" id="A0AAV2ELU3"/>
<proteinExistence type="predicted"/>
<protein>
    <submittedName>
        <fullName evidence="1">Uncharacterized protein</fullName>
    </submittedName>
</protein>
<name>A0AAV2ELU3_9ROSI</name>
<reference evidence="1 2" key="1">
    <citation type="submission" date="2024-04" db="EMBL/GenBank/DDBJ databases">
        <authorList>
            <person name="Fracassetti M."/>
        </authorList>
    </citation>
    <scope>NUCLEOTIDE SEQUENCE [LARGE SCALE GENOMIC DNA]</scope>
</reference>
<sequence>MQNGGQIYHRSGLFSPLLSFVYLHVFPCRSWDFGDGALGEDTVWRALKAEDFFPLAASPVVGRPDGFPGIWTVEADGDWLGAGCMGGPLPLPASSGLVDSPTVLKRVGGGWWGSTRLSISSGGGELAAAVEASRGKRTVN</sequence>
<gene>
    <name evidence="1" type="ORF">LTRI10_LOCUS27781</name>
</gene>
<evidence type="ECO:0000313" key="1">
    <source>
        <dbReference type="EMBL" id="CAL1386759.1"/>
    </source>
</evidence>
<accession>A0AAV2ELU3</accession>
<evidence type="ECO:0000313" key="2">
    <source>
        <dbReference type="Proteomes" id="UP001497516"/>
    </source>
</evidence>